<reference evidence="2 3" key="1">
    <citation type="submission" date="2024-07" db="EMBL/GenBank/DDBJ databases">
        <title>Novel bacterial strain Erwinia sp. OPT-41 promoting growth of various crops.</title>
        <authorList>
            <person name="Egorshina A."/>
            <person name="Lukyantsev M.A."/>
            <person name="Golubev S.N."/>
            <person name="Muratova A.Y."/>
            <person name="Bulygina E.A."/>
        </authorList>
    </citation>
    <scope>NUCLEOTIDE SEQUENCE [LARGE SCALE GENOMIC DNA]</scope>
    <source>
        <strain evidence="2 3">OPT-41</strain>
    </source>
</reference>
<organism evidence="2 3">
    <name type="scientific">Erwinia plantamica</name>
    <dbReference type="NCBI Taxonomy" id="3237104"/>
    <lineage>
        <taxon>Bacteria</taxon>
        <taxon>Pseudomonadati</taxon>
        <taxon>Pseudomonadota</taxon>
        <taxon>Gammaproteobacteria</taxon>
        <taxon>Enterobacterales</taxon>
        <taxon>Erwiniaceae</taxon>
        <taxon>Erwinia</taxon>
    </lineage>
</organism>
<dbReference type="GO" id="GO:0016787">
    <property type="term" value="F:hydrolase activity"/>
    <property type="evidence" value="ECO:0007669"/>
    <property type="project" value="UniProtKB-KW"/>
</dbReference>
<dbReference type="EC" id="3.-.-.-" evidence="2"/>
<dbReference type="InterPro" id="IPR001466">
    <property type="entry name" value="Beta-lactam-related"/>
</dbReference>
<dbReference type="Pfam" id="PF00144">
    <property type="entry name" value="Beta-lactamase"/>
    <property type="match status" value="1"/>
</dbReference>
<dbReference type="PANTHER" id="PTHR46825:SF7">
    <property type="entry name" value="D-ALANYL-D-ALANINE CARBOXYPEPTIDASE"/>
    <property type="match status" value="1"/>
</dbReference>
<sequence length="365" mass="39470">MALLDQRAEKTFPALAMAIGKGDKLIWQAAAGYADAKNHLRATPETLFGIGSITKVFVAVIILQLVEEGSLTLDAFLADWLAEESLAGVANAETVTVRQLLAHYSGIPSWENQQAWIYAARGREVKPDKIWLPEENLDFIRGKSPLCQPGEAFHYSNSNFTLLGLLIEKVTSHAFEEALRQRIIGPLRLKNTFLETSFSSGRKNLAKRFHRLDAHFIKNAGISAYFKAEPGDLLDVSAVNLSVEWAAGGIVSTAQDVMTFILALKNGKLLNPESMAAMQRWLPADSGEMGLSLFRINTDGGPATGHGGNVLGASACVWWYEKANCAVALLTNVGSMHAAPEADCASALFKNSAAGSLARQIAAHY</sequence>
<dbReference type="Proteomes" id="UP001605250">
    <property type="component" value="Unassembled WGS sequence"/>
</dbReference>
<evidence type="ECO:0000313" key="3">
    <source>
        <dbReference type="Proteomes" id="UP001605250"/>
    </source>
</evidence>
<name>A0ABW7CNU2_9GAMM</name>
<accession>A0ABW7CNU2</accession>
<dbReference type="EMBL" id="JBGCUC010000007">
    <property type="protein sequence ID" value="MFG6076493.1"/>
    <property type="molecule type" value="Genomic_DNA"/>
</dbReference>
<dbReference type="Gene3D" id="3.40.710.10">
    <property type="entry name" value="DD-peptidase/beta-lactamase superfamily"/>
    <property type="match status" value="1"/>
</dbReference>
<dbReference type="SUPFAM" id="SSF56601">
    <property type="entry name" value="beta-lactamase/transpeptidase-like"/>
    <property type="match status" value="1"/>
</dbReference>
<dbReference type="InterPro" id="IPR050491">
    <property type="entry name" value="AmpC-like"/>
</dbReference>
<evidence type="ECO:0000313" key="2">
    <source>
        <dbReference type="EMBL" id="MFG6076493.1"/>
    </source>
</evidence>
<feature type="domain" description="Beta-lactamase-related" evidence="1">
    <location>
        <begin position="7"/>
        <end position="335"/>
    </location>
</feature>
<dbReference type="PANTHER" id="PTHR46825">
    <property type="entry name" value="D-ALANYL-D-ALANINE-CARBOXYPEPTIDASE/ENDOPEPTIDASE AMPH"/>
    <property type="match status" value="1"/>
</dbReference>
<keyword evidence="2" id="KW-0378">Hydrolase</keyword>
<keyword evidence="3" id="KW-1185">Reference proteome</keyword>
<dbReference type="InterPro" id="IPR012338">
    <property type="entry name" value="Beta-lactam/transpept-like"/>
</dbReference>
<comment type="caution">
    <text evidence="2">The sequence shown here is derived from an EMBL/GenBank/DDBJ whole genome shotgun (WGS) entry which is preliminary data.</text>
</comment>
<proteinExistence type="predicted"/>
<protein>
    <submittedName>
        <fullName evidence="2">Serine hydrolase domain-containing protein</fullName>
        <ecNumber evidence="2">3.-.-.-</ecNumber>
    </submittedName>
</protein>
<dbReference type="RefSeq" id="WP_394148865.1">
    <property type="nucleotide sequence ID" value="NZ_JBGCUC010000007.1"/>
</dbReference>
<evidence type="ECO:0000259" key="1">
    <source>
        <dbReference type="Pfam" id="PF00144"/>
    </source>
</evidence>
<gene>
    <name evidence="2" type="ORF">AB3U87_08980</name>
</gene>